<dbReference type="Gene3D" id="3.30.1490.190">
    <property type="match status" value="1"/>
</dbReference>
<sequence>MAKHSGQDAITKIKNSNVRMTPQRVAVLEALLNSKSHPTADQIYQQVGRQFPTISQATVYNNLHTLCESGLAQELTFGNHSSRFDGDPSEHYHVICTGCGSIVDLHYPLLKEMEALAQQTTGFQISHHRLEIYGECEDCAAERE</sequence>
<dbReference type="InterPro" id="IPR043135">
    <property type="entry name" value="Fur_C"/>
</dbReference>
<name>A0ABV7A8G2_9BACI</name>
<dbReference type="SUPFAM" id="SSF46785">
    <property type="entry name" value="Winged helix' DNA-binding domain"/>
    <property type="match status" value="1"/>
</dbReference>
<keyword evidence="8" id="KW-1185">Reference proteome</keyword>
<dbReference type="Pfam" id="PF01475">
    <property type="entry name" value="FUR"/>
    <property type="match status" value="1"/>
</dbReference>
<dbReference type="RefSeq" id="WP_390307022.1">
    <property type="nucleotide sequence ID" value="NZ_JBHRRZ010000033.1"/>
</dbReference>
<evidence type="ECO:0000256" key="1">
    <source>
        <dbReference type="ARBA" id="ARBA00007957"/>
    </source>
</evidence>
<keyword evidence="3" id="KW-0862">Zinc</keyword>
<organism evidence="7 8">
    <name type="scientific">Virgibacillus sediminis</name>
    <dbReference type="NCBI Taxonomy" id="202260"/>
    <lineage>
        <taxon>Bacteria</taxon>
        <taxon>Bacillati</taxon>
        <taxon>Bacillota</taxon>
        <taxon>Bacilli</taxon>
        <taxon>Bacillales</taxon>
        <taxon>Bacillaceae</taxon>
        <taxon>Virgibacillus</taxon>
    </lineage>
</organism>
<evidence type="ECO:0000256" key="5">
    <source>
        <dbReference type="ARBA" id="ARBA00023125"/>
    </source>
</evidence>
<dbReference type="CDD" id="cd07153">
    <property type="entry name" value="Fur_like"/>
    <property type="match status" value="1"/>
</dbReference>
<evidence type="ECO:0000256" key="3">
    <source>
        <dbReference type="ARBA" id="ARBA00022833"/>
    </source>
</evidence>
<dbReference type="PANTHER" id="PTHR33202">
    <property type="entry name" value="ZINC UPTAKE REGULATION PROTEIN"/>
    <property type="match status" value="1"/>
</dbReference>
<keyword evidence="5" id="KW-0238">DNA-binding</keyword>
<dbReference type="InterPro" id="IPR036388">
    <property type="entry name" value="WH-like_DNA-bd_sf"/>
</dbReference>
<evidence type="ECO:0000313" key="8">
    <source>
        <dbReference type="Proteomes" id="UP001595387"/>
    </source>
</evidence>
<dbReference type="InterPro" id="IPR036390">
    <property type="entry name" value="WH_DNA-bd_sf"/>
</dbReference>
<keyword evidence="4" id="KW-0805">Transcription regulation</keyword>
<comment type="caution">
    <text evidence="7">The sequence shown here is derived from an EMBL/GenBank/DDBJ whole genome shotgun (WGS) entry which is preliminary data.</text>
</comment>
<protein>
    <submittedName>
        <fullName evidence="7">Fur family transcriptional regulator</fullName>
    </submittedName>
</protein>
<reference evidence="8" key="1">
    <citation type="journal article" date="2019" name="Int. J. Syst. Evol. Microbiol.">
        <title>The Global Catalogue of Microorganisms (GCM) 10K type strain sequencing project: providing services to taxonomists for standard genome sequencing and annotation.</title>
        <authorList>
            <consortium name="The Broad Institute Genomics Platform"/>
            <consortium name="The Broad Institute Genome Sequencing Center for Infectious Disease"/>
            <person name="Wu L."/>
            <person name="Ma J."/>
        </authorList>
    </citation>
    <scope>NUCLEOTIDE SEQUENCE [LARGE SCALE GENOMIC DNA]</scope>
    <source>
        <strain evidence="8">KCTC 13193</strain>
    </source>
</reference>
<evidence type="ECO:0000256" key="6">
    <source>
        <dbReference type="ARBA" id="ARBA00023163"/>
    </source>
</evidence>
<dbReference type="PANTHER" id="PTHR33202:SF8">
    <property type="entry name" value="PEROXIDE-RESPONSIVE REPRESSOR PERR"/>
    <property type="match status" value="1"/>
</dbReference>
<keyword evidence="6" id="KW-0804">Transcription</keyword>
<evidence type="ECO:0000256" key="4">
    <source>
        <dbReference type="ARBA" id="ARBA00023015"/>
    </source>
</evidence>
<dbReference type="EMBL" id="JBHRRZ010000033">
    <property type="protein sequence ID" value="MFC2949181.1"/>
    <property type="molecule type" value="Genomic_DNA"/>
</dbReference>
<evidence type="ECO:0000313" key="7">
    <source>
        <dbReference type="EMBL" id="MFC2949181.1"/>
    </source>
</evidence>
<accession>A0ABV7A8G2</accession>
<proteinExistence type="inferred from homology"/>
<evidence type="ECO:0000256" key="2">
    <source>
        <dbReference type="ARBA" id="ARBA00022491"/>
    </source>
</evidence>
<comment type="similarity">
    <text evidence="1">Belongs to the Fur family.</text>
</comment>
<dbReference type="Proteomes" id="UP001595387">
    <property type="component" value="Unassembled WGS sequence"/>
</dbReference>
<dbReference type="InterPro" id="IPR002481">
    <property type="entry name" value="FUR"/>
</dbReference>
<keyword evidence="2" id="KW-0678">Repressor</keyword>
<dbReference type="Gene3D" id="1.10.10.10">
    <property type="entry name" value="Winged helix-like DNA-binding domain superfamily/Winged helix DNA-binding domain"/>
    <property type="match status" value="1"/>
</dbReference>
<gene>
    <name evidence="7" type="ORF">ACFODW_12730</name>
</gene>